<reference evidence="2 3" key="1">
    <citation type="journal article" date="2014" name="Genome Biol. Evol.">
        <title>The genome of the myxosporean Thelohanellus kitauei shows adaptations to nutrient acquisition within its fish host.</title>
        <authorList>
            <person name="Yang Y."/>
            <person name="Xiong J."/>
            <person name="Zhou Z."/>
            <person name="Huo F."/>
            <person name="Miao W."/>
            <person name="Ran C."/>
            <person name="Liu Y."/>
            <person name="Zhang J."/>
            <person name="Feng J."/>
            <person name="Wang M."/>
            <person name="Wang M."/>
            <person name="Wang L."/>
            <person name="Yao B."/>
        </authorList>
    </citation>
    <scope>NUCLEOTIDE SEQUENCE [LARGE SCALE GENOMIC DNA]</scope>
    <source>
        <strain evidence="2">Wuqing</strain>
    </source>
</reference>
<keyword evidence="3" id="KW-1185">Reference proteome</keyword>
<dbReference type="EMBL" id="JWZT01005303">
    <property type="protein sequence ID" value="KII61615.1"/>
    <property type="molecule type" value="Genomic_DNA"/>
</dbReference>
<sequence>MENMLPDSQSVLIIDKLARVQDVFARPEYLLMEVMINHINKTNSLDIITEKRSYHLRKLNINCNQTIQEIIIYLKVHKSESIITSYHFFVNQKTNHFILKLSDDNFVADLYVFISKLYKSKYLSRKMIVMYKYDDIQTKPRSLMIAITIEVYNITTNHHSFIFKMRLSGYLIREVMTHNSEVIDVIIRNHQPIEEGKDISVGFYLNRFNHLVKKCTSNVSLHNDTEQNGVEISYTHANTTFEIIRLMLEHITEKREIDVYTRINHNSF</sequence>
<dbReference type="PROSITE" id="PS50818">
    <property type="entry name" value="INTEIN_C_TER"/>
    <property type="match status" value="1"/>
</dbReference>
<protein>
    <submittedName>
        <fullName evidence="2">Uncharacterized protein</fullName>
    </submittedName>
</protein>
<name>A0A0C2MQD4_THEKT</name>
<evidence type="ECO:0000313" key="3">
    <source>
        <dbReference type="Proteomes" id="UP000031668"/>
    </source>
</evidence>
<organism evidence="2 3">
    <name type="scientific">Thelohanellus kitauei</name>
    <name type="common">Myxosporean</name>
    <dbReference type="NCBI Taxonomy" id="669202"/>
    <lineage>
        <taxon>Eukaryota</taxon>
        <taxon>Metazoa</taxon>
        <taxon>Cnidaria</taxon>
        <taxon>Myxozoa</taxon>
        <taxon>Myxosporea</taxon>
        <taxon>Bivalvulida</taxon>
        <taxon>Platysporina</taxon>
        <taxon>Myxobolidae</taxon>
        <taxon>Thelohanellus</taxon>
    </lineage>
</organism>
<accession>A0A0C2MQD4</accession>
<gene>
    <name evidence="1" type="ORF">RF11_06889</name>
    <name evidence="2" type="ORF">RF11_09019</name>
</gene>
<dbReference type="InterPro" id="IPR030934">
    <property type="entry name" value="Intein_C"/>
</dbReference>
<dbReference type="Proteomes" id="UP000031668">
    <property type="component" value="Unassembled WGS sequence"/>
</dbReference>
<evidence type="ECO:0000313" key="1">
    <source>
        <dbReference type="EMBL" id="KII61615.1"/>
    </source>
</evidence>
<proteinExistence type="predicted"/>
<evidence type="ECO:0000313" key="2">
    <source>
        <dbReference type="EMBL" id="KII63861.1"/>
    </source>
</evidence>
<comment type="caution">
    <text evidence="2">The sequence shown here is derived from an EMBL/GenBank/DDBJ whole genome shotgun (WGS) entry which is preliminary data.</text>
</comment>
<dbReference type="EMBL" id="JWZT01004545">
    <property type="protein sequence ID" value="KII63861.1"/>
    <property type="molecule type" value="Genomic_DNA"/>
</dbReference>
<dbReference type="AlphaFoldDB" id="A0A0C2MQD4"/>